<accession>A0ABT0IE08</accession>
<feature type="signal peptide" evidence="2">
    <location>
        <begin position="1"/>
        <end position="30"/>
    </location>
</feature>
<keyword evidence="2" id="KW-0732">Signal</keyword>
<gene>
    <name evidence="3" type="ORF">M1O15_19625</name>
</gene>
<dbReference type="RefSeq" id="WP_248635257.1">
    <property type="nucleotide sequence ID" value="NZ_JALPTH010000019.1"/>
</dbReference>
<dbReference type="Proteomes" id="UP001522868">
    <property type="component" value="Unassembled WGS sequence"/>
</dbReference>
<dbReference type="EMBL" id="JALPTH010000019">
    <property type="protein sequence ID" value="MCK8679559.1"/>
    <property type="molecule type" value="Genomic_DNA"/>
</dbReference>
<sequence length="197" mass="20330">MSRYATSSRRRTAGVAAAALLLLGLLTACGSGSSDTGAPHPSASPKAGSPTGPPDAGAKGSSTLSQPDGGELKFQEGEELAPRQLRLSVDGGTDTLTEVSAITLDQPTQQNPADGLRLIPGEQPQAGTVTVTRGSDQSQQFTDLIDGKTQPGSASLEQLDFAGNVTKRFTLQEPRVVKVENGSTQIVTIHFTSLTIS</sequence>
<organism evidence="3 4">
    <name type="scientific">Streptomyces lichenis</name>
    <dbReference type="NCBI Taxonomy" id="2306967"/>
    <lineage>
        <taxon>Bacteria</taxon>
        <taxon>Bacillati</taxon>
        <taxon>Actinomycetota</taxon>
        <taxon>Actinomycetes</taxon>
        <taxon>Kitasatosporales</taxon>
        <taxon>Streptomycetaceae</taxon>
        <taxon>Streptomyces</taxon>
    </lineage>
</organism>
<evidence type="ECO:0000256" key="2">
    <source>
        <dbReference type="SAM" id="SignalP"/>
    </source>
</evidence>
<feature type="chain" id="PRO_5046427738" evidence="2">
    <location>
        <begin position="31"/>
        <end position="197"/>
    </location>
</feature>
<evidence type="ECO:0000313" key="3">
    <source>
        <dbReference type="EMBL" id="MCK8679559.1"/>
    </source>
</evidence>
<comment type="caution">
    <text evidence="3">The sequence shown here is derived from an EMBL/GenBank/DDBJ whole genome shotgun (WGS) entry which is preliminary data.</text>
</comment>
<protein>
    <submittedName>
        <fullName evidence="3">Phage tail protein</fullName>
    </submittedName>
</protein>
<evidence type="ECO:0000313" key="4">
    <source>
        <dbReference type="Proteomes" id="UP001522868"/>
    </source>
</evidence>
<proteinExistence type="predicted"/>
<dbReference type="PROSITE" id="PS51257">
    <property type="entry name" value="PROKAR_LIPOPROTEIN"/>
    <property type="match status" value="1"/>
</dbReference>
<name>A0ABT0IE08_9ACTN</name>
<feature type="region of interest" description="Disordered" evidence="1">
    <location>
        <begin position="30"/>
        <end position="71"/>
    </location>
</feature>
<reference evidence="3 4" key="1">
    <citation type="submission" date="2022-04" db="EMBL/GenBank/DDBJ databases">
        <title>Streptomyces sp. nov. LCR6-01 isolated from Lichen of Dirinaria sp.</title>
        <authorList>
            <person name="Kanchanasin P."/>
            <person name="Tanasupawat S."/>
            <person name="Phongsopitanun W."/>
        </authorList>
    </citation>
    <scope>NUCLEOTIDE SEQUENCE [LARGE SCALE GENOMIC DNA]</scope>
    <source>
        <strain evidence="3 4">LCR6-01</strain>
    </source>
</reference>
<keyword evidence="4" id="KW-1185">Reference proteome</keyword>
<evidence type="ECO:0000256" key="1">
    <source>
        <dbReference type="SAM" id="MobiDB-lite"/>
    </source>
</evidence>